<gene>
    <name evidence="1" type="ORF">FSB_LOCUS54918</name>
</gene>
<dbReference type="AlphaFoldDB" id="A0A2N9IN83"/>
<name>A0A2N9IN83_FAGSY</name>
<dbReference type="EMBL" id="OIVN01006176">
    <property type="protein sequence ID" value="SPD27036.1"/>
    <property type="molecule type" value="Genomic_DNA"/>
</dbReference>
<reference evidence="1" key="1">
    <citation type="submission" date="2018-02" db="EMBL/GenBank/DDBJ databases">
        <authorList>
            <person name="Cohen D.B."/>
            <person name="Kent A.D."/>
        </authorList>
    </citation>
    <scope>NUCLEOTIDE SEQUENCE</scope>
</reference>
<sequence>MEQALRSFLWKGTQLKTMGAKLAWEQNLKGRELAREHNSHIIGDGNSTSPRNSCSHSRLQQNIWTTNSMNVYTMVLNCFKAVTSLKVNLSKSEVVPVGDVGNIAEFADILYCRIESLPMTYLGMSLGASFKAQTVWNPILEKMERRLAGWRKLYLSKGGRLTLLKRTLSNLQTHYLALFTMSVSVASRLERLQRNFLWGASNEEFKFPLAVWDTVCSPIASGGFGN</sequence>
<proteinExistence type="predicted"/>
<evidence type="ECO:0008006" key="2">
    <source>
        <dbReference type="Google" id="ProtNLM"/>
    </source>
</evidence>
<organism evidence="1">
    <name type="scientific">Fagus sylvatica</name>
    <name type="common">Beechnut</name>
    <dbReference type="NCBI Taxonomy" id="28930"/>
    <lineage>
        <taxon>Eukaryota</taxon>
        <taxon>Viridiplantae</taxon>
        <taxon>Streptophyta</taxon>
        <taxon>Embryophyta</taxon>
        <taxon>Tracheophyta</taxon>
        <taxon>Spermatophyta</taxon>
        <taxon>Magnoliopsida</taxon>
        <taxon>eudicotyledons</taxon>
        <taxon>Gunneridae</taxon>
        <taxon>Pentapetalae</taxon>
        <taxon>rosids</taxon>
        <taxon>fabids</taxon>
        <taxon>Fagales</taxon>
        <taxon>Fagaceae</taxon>
        <taxon>Fagus</taxon>
    </lineage>
</organism>
<protein>
    <recommendedName>
        <fullName evidence="2">Reverse transcriptase zinc-binding domain-containing protein</fullName>
    </recommendedName>
</protein>
<evidence type="ECO:0000313" key="1">
    <source>
        <dbReference type="EMBL" id="SPD27036.1"/>
    </source>
</evidence>
<dbReference type="PANTHER" id="PTHR33116">
    <property type="entry name" value="REVERSE TRANSCRIPTASE ZINC-BINDING DOMAIN-CONTAINING PROTEIN-RELATED-RELATED"/>
    <property type="match status" value="1"/>
</dbReference>
<accession>A0A2N9IN83</accession>
<dbReference type="PANTHER" id="PTHR33116:SF78">
    <property type="entry name" value="OS12G0587133 PROTEIN"/>
    <property type="match status" value="1"/>
</dbReference>